<dbReference type="Proteomes" id="UP000008392">
    <property type="component" value="Chromosome"/>
</dbReference>
<reference evidence="1 2" key="3">
    <citation type="journal article" date="2008" name="FEMS Microbiol. Ecol.">
        <title>Identification and characterization of genes underlying chitinolysis in Collimonas fungivorans Ter331.</title>
        <authorList>
            <person name="Fritsche K."/>
            <person name="de Boer W."/>
            <person name="Gerards S."/>
            <person name="van den Berg M."/>
            <person name="van Veen J.A."/>
            <person name="Leveau J.H."/>
        </authorList>
    </citation>
    <scope>NUCLEOTIDE SEQUENCE [LARGE SCALE GENOMIC DNA]</scope>
    <source>
        <strain evidence="1 2">Ter331</strain>
    </source>
</reference>
<reference evidence="1 2" key="5">
    <citation type="journal article" date="2011" name="ISME J.">
        <title>Dual transcriptional profiling of a bacterial/fungal confrontation: Collimonas fungivorans versus Aspergillus niger.</title>
        <authorList>
            <person name="Mela F."/>
            <person name="Fritsche K."/>
            <person name="de Boer W."/>
            <person name="van Veen J.A."/>
            <person name="de Graaff L.H."/>
            <person name="van den Berg M."/>
            <person name="Leveau J.H."/>
        </authorList>
    </citation>
    <scope>NUCLEOTIDE SEQUENCE [LARGE SCALE GENOMIC DNA]</scope>
    <source>
        <strain evidence="1 2">Ter331</strain>
    </source>
</reference>
<keyword evidence="2" id="KW-1185">Reference proteome</keyword>
<dbReference type="AlphaFoldDB" id="G0ADL4"/>
<protein>
    <submittedName>
        <fullName evidence="1">Uncharacterized protein</fullName>
    </submittedName>
</protein>
<dbReference type="KEGG" id="cfu:CFU_3732"/>
<gene>
    <name evidence="1" type="ordered locus">CFU_3732</name>
</gene>
<reference evidence="1 2" key="1">
    <citation type="journal article" date="2004" name="Environ. Microbiol.">
        <title>Phylogeny-function analysis of (meta)genomic libraries: screening for expression of ribosomal RNA genes by large-insert library fluorescent in situ hybridization (LIL-FISH).</title>
        <authorList>
            <person name="Leveau J.H."/>
            <person name="Gerards S."/>
            <person name="de Boer W."/>
            <person name="van Veen J.A."/>
        </authorList>
    </citation>
    <scope>NUCLEOTIDE SEQUENCE [LARGE SCALE GENOMIC DNA]</scope>
    <source>
        <strain evidence="1 2">Ter331</strain>
    </source>
</reference>
<reference evidence="1 2" key="4">
    <citation type="journal article" date="2010" name="Environ. Microbiol.">
        <title>The bacterial genus Collimonas: mycophagy, weathering and other adaptive solutions to life in oligotrophic soil environments.</title>
        <authorList>
            <person name="Leveau J.H."/>
            <person name="Uroz S."/>
            <person name="de Boer W."/>
        </authorList>
    </citation>
    <scope>NUCLEOTIDE SEQUENCE [LARGE SCALE GENOMIC DNA]</scope>
    <source>
        <strain evidence="1 2">Ter331</strain>
    </source>
</reference>
<name>G0ADL4_COLFT</name>
<evidence type="ECO:0000313" key="2">
    <source>
        <dbReference type="Proteomes" id="UP000008392"/>
    </source>
</evidence>
<sequence length="38" mass="4197">MAAGQQTYQCLADLMILADDDLTDLLCNCVDFCEHGFV</sequence>
<dbReference type="EMBL" id="CP002745">
    <property type="protein sequence ID" value="AEK63556.1"/>
    <property type="molecule type" value="Genomic_DNA"/>
</dbReference>
<reference evidence="2" key="6">
    <citation type="submission" date="2011-05" db="EMBL/GenBank/DDBJ databases">
        <title>Complete sequence of Collimonas fungivorans Ter331.</title>
        <authorList>
            <person name="Leveau J.H."/>
        </authorList>
    </citation>
    <scope>NUCLEOTIDE SEQUENCE [LARGE SCALE GENOMIC DNA]</scope>
    <source>
        <strain evidence="2">Ter331</strain>
    </source>
</reference>
<evidence type="ECO:0000313" key="1">
    <source>
        <dbReference type="EMBL" id="AEK63556.1"/>
    </source>
</evidence>
<proteinExistence type="predicted"/>
<dbReference type="HOGENOM" id="CLU_3326843_0_0_4"/>
<organism evidence="1 2">
    <name type="scientific">Collimonas fungivorans (strain Ter331)</name>
    <dbReference type="NCBI Taxonomy" id="1005048"/>
    <lineage>
        <taxon>Bacteria</taxon>
        <taxon>Pseudomonadati</taxon>
        <taxon>Pseudomonadota</taxon>
        <taxon>Betaproteobacteria</taxon>
        <taxon>Burkholderiales</taxon>
        <taxon>Oxalobacteraceae</taxon>
        <taxon>Collimonas</taxon>
    </lineage>
</organism>
<dbReference type="STRING" id="1005048.CFU_3732"/>
<reference evidence="1 2" key="2">
    <citation type="journal article" date="2006" name="J. Microbiol. Methods">
        <title>Genomic flank-sequencing of plasposon insertion sites for rapid identification of functional genes.</title>
        <authorList>
            <person name="Leveau J.H."/>
            <person name="Gerards S."/>
            <person name="Fritsche K."/>
            <person name="Zondag G."/>
            <person name="van Veen J.A."/>
        </authorList>
    </citation>
    <scope>NUCLEOTIDE SEQUENCE [LARGE SCALE GENOMIC DNA]</scope>
    <source>
        <strain evidence="1 2">Ter331</strain>
    </source>
</reference>
<accession>G0ADL4</accession>